<feature type="binding site" evidence="3">
    <location>
        <position position="54"/>
    </location>
    <ligand>
        <name>Mg(2+)</name>
        <dbReference type="ChEBI" id="CHEBI:18420"/>
        <label>1</label>
    </ligand>
</feature>
<dbReference type="EMBL" id="AP026867">
    <property type="protein sequence ID" value="BDS11562.1"/>
    <property type="molecule type" value="Genomic_DNA"/>
</dbReference>
<dbReference type="GO" id="GO:0046872">
    <property type="term" value="F:metal ion binding"/>
    <property type="evidence" value="ECO:0007669"/>
    <property type="project" value="UniProtKB-KW"/>
</dbReference>
<dbReference type="Proteomes" id="UP001060919">
    <property type="component" value="Chromosome"/>
</dbReference>
<keyword evidence="3" id="KW-0479">Metal-binding</keyword>
<dbReference type="RefSeq" id="WP_264792723.1">
    <property type="nucleotide sequence ID" value="NZ_AP026867.1"/>
</dbReference>
<comment type="cofactor">
    <cofactor evidence="3">
        <name>Mg(2+)</name>
        <dbReference type="ChEBI" id="CHEBI:18420"/>
    </cofactor>
    <text evidence="3">Binds 2 magnesium ions per subunit.</text>
</comment>
<feature type="binding site" evidence="3">
    <location>
        <position position="265"/>
    </location>
    <ligand>
        <name>Mg(2+)</name>
        <dbReference type="ChEBI" id="CHEBI:18420"/>
        <label>1</label>
    </ligand>
</feature>
<name>A0A916DT74_9BACT</name>
<evidence type="ECO:0000256" key="2">
    <source>
        <dbReference type="ARBA" id="ARBA00022801"/>
    </source>
</evidence>
<keyword evidence="3" id="KW-0460">Magnesium</keyword>
<gene>
    <name evidence="4" type="ORF">AsAng_0022760</name>
</gene>
<evidence type="ECO:0000256" key="3">
    <source>
        <dbReference type="PIRSR" id="PIRSR605502-1"/>
    </source>
</evidence>
<evidence type="ECO:0000313" key="5">
    <source>
        <dbReference type="Proteomes" id="UP001060919"/>
    </source>
</evidence>
<accession>A0A916DT74</accession>
<feature type="binding site" evidence="3">
    <location>
        <position position="53"/>
    </location>
    <ligand>
        <name>Mg(2+)</name>
        <dbReference type="ChEBI" id="CHEBI:18420"/>
        <label>1</label>
    </ligand>
</feature>
<dbReference type="Gene3D" id="1.10.4080.10">
    <property type="entry name" value="ADP-ribosylation/Crystallin J1"/>
    <property type="match status" value="1"/>
</dbReference>
<dbReference type="GO" id="GO:0016787">
    <property type="term" value="F:hydrolase activity"/>
    <property type="evidence" value="ECO:0007669"/>
    <property type="project" value="UniProtKB-KW"/>
</dbReference>
<feature type="binding site" evidence="3">
    <location>
        <position position="268"/>
    </location>
    <ligand>
        <name>Mg(2+)</name>
        <dbReference type="ChEBI" id="CHEBI:18420"/>
        <label>1</label>
    </ligand>
</feature>
<dbReference type="KEGG" id="aup:AsAng_0022760"/>
<protein>
    <submittedName>
        <fullName evidence="4">ADP-ribosylglycohydrolase family protein</fullName>
    </submittedName>
</protein>
<dbReference type="Pfam" id="PF03747">
    <property type="entry name" value="ADP_ribosyl_GH"/>
    <property type="match status" value="1"/>
</dbReference>
<feature type="binding site" evidence="3">
    <location>
        <position position="55"/>
    </location>
    <ligand>
        <name>Mg(2+)</name>
        <dbReference type="ChEBI" id="CHEBI:18420"/>
        <label>1</label>
    </ligand>
</feature>
<evidence type="ECO:0000256" key="1">
    <source>
        <dbReference type="ARBA" id="ARBA00010702"/>
    </source>
</evidence>
<organism evidence="4 5">
    <name type="scientific">Aureispira anguillae</name>
    <dbReference type="NCBI Taxonomy" id="2864201"/>
    <lineage>
        <taxon>Bacteria</taxon>
        <taxon>Pseudomonadati</taxon>
        <taxon>Bacteroidota</taxon>
        <taxon>Saprospiria</taxon>
        <taxon>Saprospirales</taxon>
        <taxon>Saprospiraceae</taxon>
        <taxon>Aureispira</taxon>
    </lineage>
</organism>
<comment type="similarity">
    <text evidence="1">Belongs to the ADP-ribosylglycohydrolase family.</text>
</comment>
<evidence type="ECO:0000313" key="4">
    <source>
        <dbReference type="EMBL" id="BDS11562.1"/>
    </source>
</evidence>
<proteinExistence type="inferred from homology"/>
<sequence>MNSNIVTRAFLGLAIGDALGLPVEFIERKYLKENPVKDFTEFGTHNQPKGTWSDDSSLTFCLAQTLTNGYHLKEIAASFVCWYNENYWTARGHVFDIGASTSKAIQNIIKGIPLSKVGGASERDNGNGSLMRILPLCFYLKDFEIEKRFAVIKEVSSITHAHSRSILCCFIYIEICIQILKGESKRNAYYEAVAIVNDYCANHNQLKKECFHLKRVLGYLLEEVPEHEIYSSGYVVHSLEAAIWCWLKEDSYEKAVLKAVNLGDDSDTIASITGGLAGLSSKTNEIPKKWIKDLAKVDEIIILSNEIFQKYF</sequence>
<keyword evidence="5" id="KW-1185">Reference proteome</keyword>
<dbReference type="InterPro" id="IPR005502">
    <property type="entry name" value="Ribosyl_crysJ1"/>
</dbReference>
<feature type="binding site" evidence="3">
    <location>
        <position position="267"/>
    </location>
    <ligand>
        <name>Mg(2+)</name>
        <dbReference type="ChEBI" id="CHEBI:18420"/>
        <label>1</label>
    </ligand>
</feature>
<dbReference type="SUPFAM" id="SSF101478">
    <property type="entry name" value="ADP-ribosylglycohydrolase"/>
    <property type="match status" value="1"/>
</dbReference>
<keyword evidence="2" id="KW-0378">Hydrolase</keyword>
<dbReference type="InterPro" id="IPR036705">
    <property type="entry name" value="Ribosyl_crysJ1_sf"/>
</dbReference>
<dbReference type="InterPro" id="IPR050792">
    <property type="entry name" value="ADP-ribosylglycohydrolase"/>
</dbReference>
<reference evidence="4" key="1">
    <citation type="submission" date="2022-09" db="EMBL/GenBank/DDBJ databases">
        <title>Aureispira anguillicida sp. nov., isolated from Leptocephalus of Japanese eel Anguilla japonica.</title>
        <authorList>
            <person name="Yuasa K."/>
            <person name="Mekata T."/>
            <person name="Ikunari K."/>
        </authorList>
    </citation>
    <scope>NUCLEOTIDE SEQUENCE</scope>
    <source>
        <strain evidence="4">EL160426</strain>
    </source>
</reference>
<dbReference type="AlphaFoldDB" id="A0A916DT74"/>
<dbReference type="PANTHER" id="PTHR16222:SF24">
    <property type="entry name" value="ADP-RIBOSYLHYDROLASE ARH3"/>
    <property type="match status" value="1"/>
</dbReference>
<dbReference type="PANTHER" id="PTHR16222">
    <property type="entry name" value="ADP-RIBOSYLGLYCOHYDROLASE"/>
    <property type="match status" value="1"/>
</dbReference>